<dbReference type="InterPro" id="IPR036213">
    <property type="entry name" value="Calpain_III_sf"/>
</dbReference>
<protein>
    <recommendedName>
        <fullName evidence="14">Calpain catalytic domain-containing protein</fullName>
    </recommendedName>
</protein>
<keyword evidence="13" id="KW-0812">Transmembrane</keyword>
<dbReference type="Pfam" id="PF01067">
    <property type="entry name" value="Calpain_III"/>
    <property type="match status" value="1"/>
</dbReference>
<evidence type="ECO:0000313" key="16">
    <source>
        <dbReference type="Proteomes" id="UP000626109"/>
    </source>
</evidence>
<organism evidence="15 16">
    <name type="scientific">Polarella glacialis</name>
    <name type="common">Dinoflagellate</name>
    <dbReference type="NCBI Taxonomy" id="89957"/>
    <lineage>
        <taxon>Eukaryota</taxon>
        <taxon>Sar</taxon>
        <taxon>Alveolata</taxon>
        <taxon>Dinophyceae</taxon>
        <taxon>Suessiales</taxon>
        <taxon>Suessiaceae</taxon>
        <taxon>Polarella</taxon>
    </lineage>
</organism>
<feature type="transmembrane region" description="Helical" evidence="13">
    <location>
        <begin position="911"/>
        <end position="932"/>
    </location>
</feature>
<dbReference type="InterPro" id="IPR000169">
    <property type="entry name" value="Pept_cys_AS"/>
</dbReference>
<feature type="domain" description="Calpain catalytic" evidence="14">
    <location>
        <begin position="1458"/>
        <end position="1721"/>
    </location>
</feature>
<reference evidence="15" key="1">
    <citation type="submission" date="2021-02" db="EMBL/GenBank/DDBJ databases">
        <authorList>
            <person name="Dougan E. K."/>
            <person name="Rhodes N."/>
            <person name="Thang M."/>
            <person name="Chan C."/>
        </authorList>
    </citation>
    <scope>NUCLEOTIDE SEQUENCE</scope>
</reference>
<evidence type="ECO:0000256" key="5">
    <source>
        <dbReference type="ARBA" id="ARBA00022737"/>
    </source>
</evidence>
<dbReference type="InterPro" id="IPR001300">
    <property type="entry name" value="Peptidase_C2_calpain_cat"/>
</dbReference>
<feature type="transmembrane region" description="Helical" evidence="13">
    <location>
        <begin position="130"/>
        <end position="148"/>
    </location>
</feature>
<feature type="transmembrane region" description="Helical" evidence="13">
    <location>
        <begin position="723"/>
        <end position="745"/>
    </location>
</feature>
<dbReference type="PANTHER" id="PTHR10183:SF379">
    <property type="entry name" value="CALPAIN-5"/>
    <property type="match status" value="1"/>
</dbReference>
<evidence type="ECO:0000313" key="15">
    <source>
        <dbReference type="EMBL" id="CAE8645872.1"/>
    </source>
</evidence>
<feature type="compositionally biased region" description="Basic and acidic residues" evidence="12">
    <location>
        <begin position="1245"/>
        <end position="1267"/>
    </location>
</feature>
<feature type="region of interest" description="Disordered" evidence="12">
    <location>
        <begin position="92"/>
        <end position="120"/>
    </location>
</feature>
<dbReference type="EMBL" id="CAJNNW010003915">
    <property type="protein sequence ID" value="CAE8645872.1"/>
    <property type="molecule type" value="Genomic_DNA"/>
</dbReference>
<comment type="similarity">
    <text evidence="1">Belongs to the peptidase C2 family.</text>
</comment>
<feature type="transmembrane region" description="Helical" evidence="13">
    <location>
        <begin position="884"/>
        <end position="905"/>
    </location>
</feature>
<keyword evidence="6" id="KW-0863">Zinc-finger</keyword>
<keyword evidence="7 11" id="KW-0378">Hydrolase</keyword>
<keyword evidence="9" id="KW-0862">Zinc</keyword>
<evidence type="ECO:0000259" key="14">
    <source>
        <dbReference type="PROSITE" id="PS50203"/>
    </source>
</evidence>
<dbReference type="SMART" id="SM00230">
    <property type="entry name" value="CysPc"/>
    <property type="match status" value="1"/>
</dbReference>
<evidence type="ECO:0000256" key="6">
    <source>
        <dbReference type="ARBA" id="ARBA00022771"/>
    </source>
</evidence>
<dbReference type="InterPro" id="IPR022683">
    <property type="entry name" value="Calpain_III"/>
</dbReference>
<evidence type="ECO:0000256" key="13">
    <source>
        <dbReference type="SAM" id="Phobius"/>
    </source>
</evidence>
<name>A0A813I5N7_POLGL</name>
<accession>A0A813I5N7</accession>
<keyword evidence="13" id="KW-0472">Membrane</keyword>
<feature type="transmembrane region" description="Helical" evidence="13">
    <location>
        <begin position="236"/>
        <end position="260"/>
    </location>
</feature>
<dbReference type="PANTHER" id="PTHR10183">
    <property type="entry name" value="CALPAIN"/>
    <property type="match status" value="1"/>
</dbReference>
<keyword evidence="13" id="KW-1133">Transmembrane helix</keyword>
<feature type="region of interest" description="Disordered" evidence="12">
    <location>
        <begin position="653"/>
        <end position="674"/>
    </location>
</feature>
<dbReference type="GO" id="GO:0004198">
    <property type="term" value="F:calcium-dependent cysteine-type endopeptidase activity"/>
    <property type="evidence" value="ECO:0007669"/>
    <property type="project" value="InterPro"/>
</dbReference>
<keyword evidence="4" id="KW-0479">Metal-binding</keyword>
<feature type="transmembrane region" description="Helical" evidence="13">
    <location>
        <begin position="326"/>
        <end position="346"/>
    </location>
</feature>
<dbReference type="GO" id="GO:0008270">
    <property type="term" value="F:zinc ion binding"/>
    <property type="evidence" value="ECO:0007669"/>
    <property type="project" value="UniProtKB-KW"/>
</dbReference>
<dbReference type="InterPro" id="IPR022684">
    <property type="entry name" value="Calpain_cysteine_protease"/>
</dbReference>
<dbReference type="PROSITE" id="PS00139">
    <property type="entry name" value="THIOL_PROTEASE_CYS"/>
    <property type="match status" value="1"/>
</dbReference>
<feature type="transmembrane region" description="Helical" evidence="13">
    <location>
        <begin position="601"/>
        <end position="622"/>
    </location>
</feature>
<dbReference type="InterPro" id="IPR022682">
    <property type="entry name" value="Calpain_domain_III"/>
</dbReference>
<feature type="transmembrane region" description="Helical" evidence="13">
    <location>
        <begin position="415"/>
        <end position="432"/>
    </location>
</feature>
<feature type="transmembrane region" description="Helical" evidence="13">
    <location>
        <begin position="694"/>
        <end position="717"/>
    </location>
</feature>
<feature type="transmembrane region" description="Helical" evidence="13">
    <location>
        <begin position="829"/>
        <end position="849"/>
    </location>
</feature>
<sequence length="1864" mass="201864">MLSPATKPRWLQGWLTLKTAAALTLVGCPWCTVAAETSALSPPGARFLQISSANTTIVQATTTTSATTAITTATIALSTHITTMPISTTTKLQSVESTQSETNSSNGTNSSTDTTSTDTGRITASETRGLVSAGIAFVSLLLVHVVWWPAGYRAHQLFTVLLPVLGDAGFAQCSPPIQWLLFGLPVLPPVFVAMSAMQVAADKWRVAALGSMVAFSGIAISLGVGRAATDSFRITATTACLLAVSGLSLAGFFVLFVWAIKPFSFIGTSVVLLCLSAVPSIALAFLTLPWRSTKSLRAVLMARDCVATTDYLGPATALPRSPCMRYTLVAGLLLLSVAVLGIYGFAVYGLHPDPSVRAVGFLLAAGVLILDALVWHLWRLGLVTGAAETALLMVAARVAACGWGERFWLIGHSGVFLAMGVLLGQVVVDLALPSPDSPHLRRQRLAAEMLKTLDEKTRSGLSSASIGGIGAPLPGDPAAVEPAPPVDSTSQKLKWWLHPAWIWLVLVICFAAEVGFVSFSTSISVPDISMCSNCAARPQQYYAGVAFGFALVYAVSILMLRSAQYRALGGGPLLEVAPASLVPAYLCWLGLAAYTSWVVDSWAVLVHVSFLPLIIGLFISGLQRLEADDFRLVWASMAISSAKVVPLPGADSSLGPDGASVSPSPEPPASGDEPVKAEARVRVSRLCFFAGMPWALRVWILAILLLFGYCGTLQGMLETNNRWIGWTIGAAIIVLSMTVLSNRLWFGTFRLLPEQPILWVVISLTLWIWAGLVWLLHRSLAMDNFAIGLLCVMVLYPAAYAAILGVQVLRDAGWMLKDDATRRFVRNAVVFSTVVYCLFLGLIAIWQWALATCGLSLLGIAITLFAALRFWLSRNLFLPEKYKYGLVMVVAFWILAAAVAITVYFQSIFGGFSALCCGVVLILLAVAISETLRNRRRTQIQQLRVISDHVFPLFRLADGGQLRTTHRDVALVLSALAVITIWGFIASAVLEDYPSVGMVVGVLALMSALVLMFDLASRGGSSRASVLDLPPAMVSAAAQEALSQSGSSVTDPSASPKAVVPAATARTIGEEVAATLKGFVEGLEKAEAAYQAQVDIACCGRFHTLPIVSQLYTLNAAVAWCRGGGGFCIVDQTPFKAREQQSQLQLCAREVYAATRAQQEFSARLQLCLLSAQAQQLWAKEAEFRAFLQSAQGILSSGGGGGGGGGTPGAAHLSLSLEDFQLLPERERGRIQAAWQKWRAADAKRAEVEEQRRKEEAEASRKRQEAQRRRREAARKALLAILAARPRDIALLQASVEDAELAGLTELDGEVAQAILSLRSLQEAQSLLEQAVAVSQFHDLQEAISRATVAGLKSEWLEKAQDEIVRIQGVLSAEEAEKRRKAEVERMRQLEEEAKRKLAEERERKRKEEEDRARKGQVQIIAADLDKLKNEVKTSQYTDKVFPPPKMGAKVSSYKIMRASEVCKTGVKLMVDGSDANDIKQGKLGDCWFLSAVACIAGRKDLLKQLFSYTDEDKGLYVVRFYKNGKFQDVVVDDFFPTKYDRMAFASSGKDNETWVQVLEKAYAKLHGSYDAIEGGFVSDALVDLTGGLGEQIQLGDKVVQQKINDGTLWTRLKGLSNDGHLLGCGSSSGKDTDVSASGVVQGHAYSILRVEEVDGQRLMQLRNPWGSTEWKGKWSDDDTSSWTQRMQVKLGFVKADDGAFWIAFEDFVVHYRSVYICRVFGSEWNSRILALEWKGQTAGGCSNHATYKDNPQVQLKVQGRVRLLLSLEQSDERGSGGDEVPIGFRIFRGGAPDGGPDFGTSGLRGLGGTSTYSYSREVCVEEELAEGPTSHIIIPATFKPGQERKFTLKVFWKGDPNAVQLYQ</sequence>
<dbReference type="InterPro" id="IPR038765">
    <property type="entry name" value="Papain-like_cys_pep_sf"/>
</dbReference>
<evidence type="ECO:0000256" key="1">
    <source>
        <dbReference type="ARBA" id="ARBA00007623"/>
    </source>
</evidence>
<evidence type="ECO:0000256" key="7">
    <source>
        <dbReference type="ARBA" id="ARBA00022801"/>
    </source>
</evidence>
<dbReference type="SUPFAM" id="SSF54001">
    <property type="entry name" value="Cysteine proteinases"/>
    <property type="match status" value="1"/>
</dbReference>
<dbReference type="SMART" id="SM00720">
    <property type="entry name" value="calpain_III"/>
    <property type="match status" value="1"/>
</dbReference>
<feature type="region of interest" description="Disordered" evidence="12">
    <location>
        <begin position="1245"/>
        <end position="1268"/>
    </location>
</feature>
<feature type="transmembrane region" description="Helical" evidence="13">
    <location>
        <begin position="500"/>
        <end position="521"/>
    </location>
</feature>
<evidence type="ECO:0000256" key="12">
    <source>
        <dbReference type="SAM" id="MobiDB-lite"/>
    </source>
</evidence>
<feature type="active site" evidence="10 11">
    <location>
        <position position="1487"/>
    </location>
</feature>
<feature type="transmembrane region" description="Helical" evidence="13">
    <location>
        <begin position="855"/>
        <end position="872"/>
    </location>
</feature>
<feature type="transmembrane region" description="Helical" evidence="13">
    <location>
        <begin position="206"/>
        <end position="224"/>
    </location>
</feature>
<evidence type="ECO:0000256" key="3">
    <source>
        <dbReference type="ARBA" id="ARBA00022670"/>
    </source>
</evidence>
<evidence type="ECO:0000256" key="4">
    <source>
        <dbReference type="ARBA" id="ARBA00022723"/>
    </source>
</evidence>
<feature type="transmembrane region" description="Helical" evidence="13">
    <location>
        <begin position="266"/>
        <end position="288"/>
    </location>
</feature>
<feature type="region of interest" description="Disordered" evidence="12">
    <location>
        <begin position="1394"/>
        <end position="1413"/>
    </location>
</feature>
<comment type="caution">
    <text evidence="15">The sequence shown here is derived from an EMBL/GenBank/DDBJ whole genome shotgun (WGS) entry which is preliminary data.</text>
</comment>
<dbReference type="Pfam" id="PF00648">
    <property type="entry name" value="Peptidase_C2"/>
    <property type="match status" value="1"/>
</dbReference>
<feature type="transmembrane region" description="Helical" evidence="13">
    <location>
        <begin position="358"/>
        <end position="378"/>
    </location>
</feature>
<dbReference type="GO" id="GO:0006508">
    <property type="term" value="P:proteolysis"/>
    <property type="evidence" value="ECO:0007669"/>
    <property type="project" value="UniProtKB-KW"/>
</dbReference>
<feature type="transmembrane region" description="Helical" evidence="13">
    <location>
        <begin position="969"/>
        <end position="990"/>
    </location>
</feature>
<keyword evidence="3 11" id="KW-0645">Protease</keyword>
<dbReference type="PROSITE" id="PS50203">
    <property type="entry name" value="CALPAIN_CAT"/>
    <property type="match status" value="1"/>
</dbReference>
<keyword evidence="5" id="KW-0677">Repeat</keyword>
<dbReference type="SUPFAM" id="SSF49758">
    <property type="entry name" value="Calpain large subunit, middle domain (domain III)"/>
    <property type="match status" value="1"/>
</dbReference>
<evidence type="ECO:0000256" key="11">
    <source>
        <dbReference type="PROSITE-ProRule" id="PRU00239"/>
    </source>
</evidence>
<feature type="transmembrane region" description="Helical" evidence="13">
    <location>
        <begin position="541"/>
        <end position="560"/>
    </location>
</feature>
<feature type="active site" evidence="10 11">
    <location>
        <position position="1664"/>
    </location>
</feature>
<dbReference type="Proteomes" id="UP000626109">
    <property type="component" value="Unassembled WGS sequence"/>
</dbReference>
<keyword evidence="2" id="KW-0597">Phosphoprotein</keyword>
<evidence type="ECO:0000256" key="9">
    <source>
        <dbReference type="ARBA" id="ARBA00022833"/>
    </source>
</evidence>
<evidence type="ECO:0000256" key="10">
    <source>
        <dbReference type="PIRSR" id="PIRSR622684-1"/>
    </source>
</evidence>
<dbReference type="PRINTS" id="PR00704">
    <property type="entry name" value="CALPAIN"/>
</dbReference>
<dbReference type="FunFam" id="3.90.70.10:FF:000010">
    <property type="entry name" value="Calpain 15"/>
    <property type="match status" value="1"/>
</dbReference>
<feature type="transmembrane region" description="Helical" evidence="13">
    <location>
        <begin position="787"/>
        <end position="809"/>
    </location>
</feature>
<dbReference type="Gene3D" id="3.90.70.10">
    <property type="entry name" value="Cysteine proteinases"/>
    <property type="match status" value="1"/>
</dbReference>
<proteinExistence type="inferred from homology"/>
<feature type="active site" evidence="10 11">
    <location>
        <position position="1644"/>
    </location>
</feature>
<dbReference type="CDD" id="cd00044">
    <property type="entry name" value="CysPc"/>
    <property type="match status" value="1"/>
</dbReference>
<evidence type="ECO:0000256" key="2">
    <source>
        <dbReference type="ARBA" id="ARBA00022553"/>
    </source>
</evidence>
<dbReference type="Gene3D" id="2.60.120.380">
    <property type="match status" value="1"/>
</dbReference>
<keyword evidence="8 11" id="KW-0788">Thiol protease</keyword>
<feature type="transmembrane region" description="Helical" evidence="13">
    <location>
        <begin position="757"/>
        <end position="775"/>
    </location>
</feature>
<evidence type="ECO:0000256" key="8">
    <source>
        <dbReference type="ARBA" id="ARBA00022807"/>
    </source>
</evidence>
<gene>
    <name evidence="15" type="ORF">PGLA2088_LOCUS4292</name>
</gene>